<reference evidence="2 3" key="1">
    <citation type="journal article" date="2016" name="Nat. Commun.">
        <title>Thousands of microbial genomes shed light on interconnected biogeochemical processes in an aquifer system.</title>
        <authorList>
            <person name="Anantharaman K."/>
            <person name="Brown C.T."/>
            <person name="Hug L.A."/>
            <person name="Sharon I."/>
            <person name="Castelle C.J."/>
            <person name="Probst A.J."/>
            <person name="Thomas B.C."/>
            <person name="Singh A."/>
            <person name="Wilkins M.J."/>
            <person name="Karaoz U."/>
            <person name="Brodie E.L."/>
            <person name="Williams K.H."/>
            <person name="Hubbard S.S."/>
            <person name="Banfield J.F."/>
        </authorList>
    </citation>
    <scope>NUCLEOTIDE SEQUENCE [LARGE SCALE GENOMIC DNA]</scope>
</reference>
<proteinExistence type="predicted"/>
<dbReference type="Gene3D" id="2.40.30.90">
    <property type="entry name" value="Bacterial fluorinating enzyme like"/>
    <property type="match status" value="1"/>
</dbReference>
<name>A0A1G2R6Q3_9BACT</name>
<dbReference type="InterPro" id="IPR023227">
    <property type="entry name" value="SAM_OH_AdoTrfase_C_sf"/>
</dbReference>
<evidence type="ECO:0000313" key="3">
    <source>
        <dbReference type="Proteomes" id="UP000178092"/>
    </source>
</evidence>
<dbReference type="Proteomes" id="UP000178092">
    <property type="component" value="Unassembled WGS sequence"/>
</dbReference>
<dbReference type="EMBL" id="MHTV01000001">
    <property type="protein sequence ID" value="OHA67932.1"/>
    <property type="molecule type" value="Genomic_DNA"/>
</dbReference>
<dbReference type="InterPro" id="IPR046470">
    <property type="entry name" value="SAM_HAT_C"/>
</dbReference>
<accession>A0A1G2R6Q3</accession>
<gene>
    <name evidence="2" type="ORF">A3C04_04655</name>
</gene>
<dbReference type="Pfam" id="PF20257">
    <property type="entry name" value="SAM_HAT_C"/>
    <property type="match status" value="1"/>
</dbReference>
<evidence type="ECO:0000313" key="2">
    <source>
        <dbReference type="EMBL" id="OHA67932.1"/>
    </source>
</evidence>
<protein>
    <recommendedName>
        <fullName evidence="1">S-adenosyl-l-methionine hydroxide adenosyltransferase C-terminal domain-containing protein</fullName>
    </recommendedName>
</protein>
<comment type="caution">
    <text evidence="2">The sequence shown here is derived from an EMBL/GenBank/DDBJ whole genome shotgun (WGS) entry which is preliminary data.</text>
</comment>
<dbReference type="SUPFAM" id="SSF101852">
    <property type="entry name" value="Bacterial fluorinating enzyme, C-terminal domain"/>
    <property type="match status" value="1"/>
</dbReference>
<organism evidence="2 3">
    <name type="scientific">Candidatus Wildermuthbacteria bacterium RIFCSPHIGHO2_02_FULL_45_25</name>
    <dbReference type="NCBI Taxonomy" id="1802450"/>
    <lineage>
        <taxon>Bacteria</taxon>
        <taxon>Candidatus Wildermuthiibacteriota</taxon>
    </lineage>
</organism>
<dbReference type="AlphaFoldDB" id="A0A1G2R6Q3"/>
<sequence length="261" mass="28813">MFIVIINDCQDANAAGRQITRAVTFLRGQATIIGVQNDLEAAGNLIDALDAAESKRGVVMANVAPRSGRAKKWPNGTPFGYFWHKDALVLASVDGLTLSLAKKFKIAQDIRVLDISTVLRFAKERRLLGQKEMARIQNSQFRSFDFLPKAVQWIEEGYDLPFESMPMSEVPDAPKSVWWVDNFGNCKTTILPEEINFEAGKFCQTKFGNLPMYSRLKDVPDGEIALVIGSSGIGEDRFVEIVAQGGNAAKELNLGSGKEIR</sequence>
<evidence type="ECO:0000259" key="1">
    <source>
        <dbReference type="Pfam" id="PF20257"/>
    </source>
</evidence>
<feature type="domain" description="S-adenosyl-l-methionine hydroxide adenosyltransferase C-terminal" evidence="1">
    <location>
        <begin position="176"/>
        <end position="261"/>
    </location>
</feature>